<keyword evidence="2" id="KW-0949">S-adenosyl-L-methionine</keyword>
<dbReference type="InterPro" id="IPR023404">
    <property type="entry name" value="rSAM_horseshoe"/>
</dbReference>
<dbReference type="InterPro" id="IPR006638">
    <property type="entry name" value="Elp3/MiaA/NifB-like_rSAM"/>
</dbReference>
<dbReference type="SUPFAM" id="SSF102114">
    <property type="entry name" value="Radical SAM enzymes"/>
    <property type="match status" value="1"/>
</dbReference>
<proteinExistence type="predicted"/>
<sequence length="476" mass="53613">MNVLLLNPQPDSDVVISRDHMGGFGFEIKSTNMIPPLSLAYCAAVIERAGIKVEILDAVAMRWRPAQVLDWIKRRNFNLIAINTATPSIAEDLAIAKEIKLLFPESLLALLGPHVSIFAGDALEASQADVVVRGEPENTLNDVAQALASGRPIDDIAGLTVRDEVNIRRNADRPLITDLDSLPVPARHLLPMEKYQSAFWGKKPFTTMLTSRGCFYGCSYCPYRIGHGVEWRGRSPENVLAEIQECVRRYGVREILFRDPLFTADKERVLRICELIARRDISVDWRCETRADLLTEEMVDAFARAGCKGINFGVESGNEQILACAGRKRISIDRLASVFQRCRKAGIETLAFFIIGLPGETTESVDETVRLAIELQPDAAQFTAATPYPETPYYEYLKREGLLKQDWSLYTSRAPVVGTHSLTPDQLRRLIARAYRTFYFRPPYLLMRMRKLTSPHEALRLYKGFLSALRYAGLSR</sequence>
<dbReference type="InterPro" id="IPR034466">
    <property type="entry name" value="Methyltransferase_Class_B"/>
</dbReference>
<dbReference type="CDD" id="cd02068">
    <property type="entry name" value="radical_SAM_B12_BD"/>
    <property type="match status" value="1"/>
</dbReference>
<evidence type="ECO:0000256" key="3">
    <source>
        <dbReference type="ARBA" id="ARBA00022723"/>
    </source>
</evidence>
<dbReference type="SFLD" id="SFLDS00029">
    <property type="entry name" value="Radical_SAM"/>
    <property type="match status" value="1"/>
</dbReference>
<feature type="domain" description="Radical SAM core" evidence="7">
    <location>
        <begin position="200"/>
        <end position="420"/>
    </location>
</feature>
<evidence type="ECO:0000256" key="4">
    <source>
        <dbReference type="ARBA" id="ARBA00023004"/>
    </source>
</evidence>
<dbReference type="GO" id="GO:0003824">
    <property type="term" value="F:catalytic activity"/>
    <property type="evidence" value="ECO:0007669"/>
    <property type="project" value="InterPro"/>
</dbReference>
<dbReference type="AlphaFoldDB" id="A0A3A4NW43"/>
<dbReference type="InterPro" id="IPR006158">
    <property type="entry name" value="Cobalamin-bd"/>
</dbReference>
<gene>
    <name evidence="8" type="ORF">C4520_03705</name>
</gene>
<dbReference type="Gene3D" id="3.80.30.20">
    <property type="entry name" value="tm_1862 like domain"/>
    <property type="match status" value="1"/>
</dbReference>
<dbReference type="GO" id="GO:0046872">
    <property type="term" value="F:metal ion binding"/>
    <property type="evidence" value="ECO:0007669"/>
    <property type="project" value="UniProtKB-KW"/>
</dbReference>
<dbReference type="InterPro" id="IPR058240">
    <property type="entry name" value="rSAM_sf"/>
</dbReference>
<evidence type="ECO:0000313" key="8">
    <source>
        <dbReference type="EMBL" id="RJP24667.1"/>
    </source>
</evidence>
<dbReference type="PROSITE" id="PS51332">
    <property type="entry name" value="B12_BINDING"/>
    <property type="match status" value="1"/>
</dbReference>
<evidence type="ECO:0000313" key="9">
    <source>
        <dbReference type="Proteomes" id="UP000265882"/>
    </source>
</evidence>
<dbReference type="Pfam" id="PF02310">
    <property type="entry name" value="B12-binding"/>
    <property type="match status" value="1"/>
</dbReference>
<dbReference type="Proteomes" id="UP000265882">
    <property type="component" value="Unassembled WGS sequence"/>
</dbReference>
<dbReference type="GO" id="GO:0005829">
    <property type="term" value="C:cytosol"/>
    <property type="evidence" value="ECO:0007669"/>
    <property type="project" value="TreeGrafter"/>
</dbReference>
<evidence type="ECO:0000259" key="6">
    <source>
        <dbReference type="PROSITE" id="PS51332"/>
    </source>
</evidence>
<dbReference type="SFLD" id="SFLDG01082">
    <property type="entry name" value="B12-binding_domain_containing"/>
    <property type="match status" value="1"/>
</dbReference>
<dbReference type="Gene3D" id="3.40.50.280">
    <property type="entry name" value="Cobalamin-binding domain"/>
    <property type="match status" value="1"/>
</dbReference>
<dbReference type="PROSITE" id="PS51918">
    <property type="entry name" value="RADICAL_SAM"/>
    <property type="match status" value="1"/>
</dbReference>
<comment type="cofactor">
    <cofactor evidence="1">
        <name>[4Fe-4S] cluster</name>
        <dbReference type="ChEBI" id="CHEBI:49883"/>
    </cofactor>
</comment>
<comment type="caution">
    <text evidence="8">The sequence shown here is derived from an EMBL/GenBank/DDBJ whole genome shotgun (WGS) entry which is preliminary data.</text>
</comment>
<evidence type="ECO:0000256" key="2">
    <source>
        <dbReference type="ARBA" id="ARBA00022691"/>
    </source>
</evidence>
<dbReference type="EMBL" id="QZKU01000032">
    <property type="protein sequence ID" value="RJP24667.1"/>
    <property type="molecule type" value="Genomic_DNA"/>
</dbReference>
<dbReference type="SMART" id="SM00729">
    <property type="entry name" value="Elp3"/>
    <property type="match status" value="1"/>
</dbReference>
<evidence type="ECO:0000259" key="7">
    <source>
        <dbReference type="PROSITE" id="PS51918"/>
    </source>
</evidence>
<name>A0A3A4NW43_ABYX5</name>
<dbReference type="GO" id="GO:0051539">
    <property type="term" value="F:4 iron, 4 sulfur cluster binding"/>
    <property type="evidence" value="ECO:0007669"/>
    <property type="project" value="UniProtKB-KW"/>
</dbReference>
<organism evidence="8 9">
    <name type="scientific">Abyssobacteria bacterium (strain SURF_5)</name>
    <dbReference type="NCBI Taxonomy" id="2093360"/>
    <lineage>
        <taxon>Bacteria</taxon>
        <taxon>Pseudomonadati</taxon>
        <taxon>Candidatus Hydrogenedentota</taxon>
        <taxon>Candidatus Abyssobacteria</taxon>
    </lineage>
</organism>
<dbReference type="Pfam" id="PF04055">
    <property type="entry name" value="Radical_SAM"/>
    <property type="match status" value="1"/>
</dbReference>
<keyword evidence="4" id="KW-0408">Iron</keyword>
<dbReference type="PANTHER" id="PTHR43409">
    <property type="entry name" value="ANAEROBIC MAGNESIUM-PROTOPORPHYRIN IX MONOMETHYL ESTER CYCLASE-RELATED"/>
    <property type="match status" value="1"/>
</dbReference>
<evidence type="ECO:0000256" key="1">
    <source>
        <dbReference type="ARBA" id="ARBA00001966"/>
    </source>
</evidence>
<dbReference type="CDD" id="cd01335">
    <property type="entry name" value="Radical_SAM"/>
    <property type="match status" value="1"/>
</dbReference>
<dbReference type="PANTHER" id="PTHR43409:SF16">
    <property type="entry name" value="SLR0320 PROTEIN"/>
    <property type="match status" value="1"/>
</dbReference>
<feature type="domain" description="B12-binding" evidence="6">
    <location>
        <begin position="21"/>
        <end position="154"/>
    </location>
</feature>
<accession>A0A3A4NW43</accession>
<keyword evidence="5" id="KW-0411">Iron-sulfur</keyword>
<dbReference type="SFLD" id="SFLDG01123">
    <property type="entry name" value="methyltransferase_(Class_B)"/>
    <property type="match status" value="1"/>
</dbReference>
<protein>
    <submittedName>
        <fullName evidence="8">Radical SAM protein</fullName>
    </submittedName>
</protein>
<dbReference type="InterPro" id="IPR051198">
    <property type="entry name" value="BchE-like"/>
</dbReference>
<dbReference type="InterPro" id="IPR007197">
    <property type="entry name" value="rSAM"/>
</dbReference>
<reference evidence="8 9" key="1">
    <citation type="journal article" date="2017" name="ISME J.">
        <title>Energy and carbon metabolisms in a deep terrestrial subsurface fluid microbial community.</title>
        <authorList>
            <person name="Momper L."/>
            <person name="Jungbluth S.P."/>
            <person name="Lee M.D."/>
            <person name="Amend J.P."/>
        </authorList>
    </citation>
    <scope>NUCLEOTIDE SEQUENCE [LARGE SCALE GENOMIC DNA]</scope>
    <source>
        <strain evidence="8">SURF_5</strain>
    </source>
</reference>
<keyword evidence="3" id="KW-0479">Metal-binding</keyword>
<dbReference type="GO" id="GO:0031419">
    <property type="term" value="F:cobalamin binding"/>
    <property type="evidence" value="ECO:0007669"/>
    <property type="project" value="InterPro"/>
</dbReference>
<evidence type="ECO:0000256" key="5">
    <source>
        <dbReference type="ARBA" id="ARBA00023014"/>
    </source>
</evidence>